<dbReference type="Pfam" id="PF13378">
    <property type="entry name" value="MR_MLE_C"/>
    <property type="match status" value="1"/>
</dbReference>
<dbReference type="AlphaFoldDB" id="A0A7C2JWW1"/>
<dbReference type="SUPFAM" id="SSF51604">
    <property type="entry name" value="Enolase C-terminal domain-like"/>
    <property type="match status" value="1"/>
</dbReference>
<accession>A0A7C2JWW1</accession>
<organism evidence="2">
    <name type="scientific">Schlesneria paludicola</name>
    <dbReference type="NCBI Taxonomy" id="360056"/>
    <lineage>
        <taxon>Bacteria</taxon>
        <taxon>Pseudomonadati</taxon>
        <taxon>Planctomycetota</taxon>
        <taxon>Planctomycetia</taxon>
        <taxon>Planctomycetales</taxon>
        <taxon>Planctomycetaceae</taxon>
        <taxon>Schlesneria</taxon>
    </lineage>
</organism>
<gene>
    <name evidence="2" type="ORF">ENQ76_00040</name>
</gene>
<dbReference type="InterPro" id="IPR029065">
    <property type="entry name" value="Enolase_C-like"/>
</dbReference>
<dbReference type="InterPro" id="IPR036849">
    <property type="entry name" value="Enolase-like_C_sf"/>
</dbReference>
<evidence type="ECO:0000313" key="2">
    <source>
        <dbReference type="EMBL" id="HEN13845.1"/>
    </source>
</evidence>
<reference evidence="2" key="1">
    <citation type="journal article" date="2020" name="mSystems">
        <title>Genome- and Community-Level Interaction Insights into Carbon Utilization and Element Cycling Functions of Hydrothermarchaeota in Hydrothermal Sediment.</title>
        <authorList>
            <person name="Zhou Z."/>
            <person name="Liu Y."/>
            <person name="Xu W."/>
            <person name="Pan J."/>
            <person name="Luo Z.H."/>
            <person name="Li M."/>
        </authorList>
    </citation>
    <scope>NUCLEOTIDE SEQUENCE [LARGE SCALE GENOMIC DNA]</scope>
    <source>
        <strain evidence="2">SpSt-339</strain>
    </source>
</reference>
<name>A0A7C2JWW1_9PLAN</name>
<dbReference type="Gene3D" id="3.20.20.120">
    <property type="entry name" value="Enolase-like C-terminal domain"/>
    <property type="match status" value="1"/>
</dbReference>
<proteinExistence type="predicted"/>
<comment type="caution">
    <text evidence="2">The sequence shown here is derived from an EMBL/GenBank/DDBJ whole genome shotgun (WGS) entry which is preliminary data.</text>
</comment>
<protein>
    <recommendedName>
        <fullName evidence="1">Enolase C-terminal domain-containing protein</fullName>
    </recommendedName>
</protein>
<feature type="domain" description="Enolase C-terminal" evidence="1">
    <location>
        <begin position="224"/>
        <end position="451"/>
    </location>
</feature>
<sequence length="451" mass="49862">MSRATDVRIKFAAVNIEPLAYRAPLKFGGRVLDKSFLIDCTLTVESRDGKHHATGFGSMPVGNIWAWPSATVSADQAEAAMKQFAEEIIELASVCTEYGHPIDLSYHLSAEYDHTAKALCKRMKLAEPMPELAQLVAASPFDAALHDAYGRLHNINSYDALSSKYMNHDLAEYLDKEFAGEYLDKYTLREPKPRMPLYHLVGALDPLTASDVTKKIGDGLPESLAEWIPYNGLTHMKIKLSGDDFGWDVDRVLAVDRVATEAQAKRGCTQWFYSLDFNEKCANVDYVVDFLKKIREQSPAAFDRVQYVEQPTHRDLKAHPENKMHKAAELKPVVIDESLVNYDSLLLSREQGYTGVALKACKGQTESLLLGAAAQKFGLFLCVQDLTCPGYSFLHSASLAARIPTIAAIEGNGRQYCPGPNKPFAKRFPGMFNIKDGTVETGLLTGPGLGF</sequence>
<dbReference type="EMBL" id="DSOK01000003">
    <property type="protein sequence ID" value="HEN13845.1"/>
    <property type="molecule type" value="Genomic_DNA"/>
</dbReference>
<evidence type="ECO:0000259" key="1">
    <source>
        <dbReference type="Pfam" id="PF13378"/>
    </source>
</evidence>